<feature type="domain" description="MHYT" evidence="2">
    <location>
        <begin position="9"/>
        <end position="201"/>
    </location>
</feature>
<evidence type="ECO:0000313" key="3">
    <source>
        <dbReference type="EMBL" id="GAA2530217.1"/>
    </source>
</evidence>
<organism evidence="3 4">
    <name type="scientific">Pilimelia columellifera subsp. columellifera</name>
    <dbReference type="NCBI Taxonomy" id="706583"/>
    <lineage>
        <taxon>Bacteria</taxon>
        <taxon>Bacillati</taxon>
        <taxon>Actinomycetota</taxon>
        <taxon>Actinomycetes</taxon>
        <taxon>Micromonosporales</taxon>
        <taxon>Micromonosporaceae</taxon>
        <taxon>Pilimelia</taxon>
    </lineage>
</organism>
<feature type="transmembrane region" description="Helical" evidence="1">
    <location>
        <begin position="212"/>
        <end position="237"/>
    </location>
</feature>
<feature type="transmembrane region" description="Helical" evidence="1">
    <location>
        <begin position="173"/>
        <end position="192"/>
    </location>
</feature>
<evidence type="ECO:0000313" key="4">
    <source>
        <dbReference type="Proteomes" id="UP001499978"/>
    </source>
</evidence>
<dbReference type="RefSeq" id="WP_344173924.1">
    <property type="nucleotide sequence ID" value="NZ_BAAARY010000020.1"/>
</dbReference>
<keyword evidence="4" id="KW-1185">Reference proteome</keyword>
<dbReference type="PANTHER" id="PTHR35152">
    <property type="entry name" value="DOMAIN SIGNALLING PROTEIN, PUTATIVE (AFU_ORTHOLOGUE AFUA_5G11310)-RELATED"/>
    <property type="match status" value="1"/>
</dbReference>
<name>A0ABN3NPW2_9ACTN</name>
<feature type="transmembrane region" description="Helical" evidence="1">
    <location>
        <begin position="147"/>
        <end position="166"/>
    </location>
</feature>
<evidence type="ECO:0000256" key="1">
    <source>
        <dbReference type="PROSITE-ProRule" id="PRU00244"/>
    </source>
</evidence>
<proteinExistence type="predicted"/>
<feature type="transmembrane region" description="Helical" evidence="1">
    <location>
        <begin position="115"/>
        <end position="135"/>
    </location>
</feature>
<keyword evidence="1" id="KW-0472">Membrane</keyword>
<feature type="transmembrane region" description="Helical" evidence="1">
    <location>
        <begin position="83"/>
        <end position="103"/>
    </location>
</feature>
<reference evidence="3 4" key="1">
    <citation type="journal article" date="2019" name="Int. J. Syst. Evol. Microbiol.">
        <title>The Global Catalogue of Microorganisms (GCM) 10K type strain sequencing project: providing services to taxonomists for standard genome sequencing and annotation.</title>
        <authorList>
            <consortium name="The Broad Institute Genomics Platform"/>
            <consortium name="The Broad Institute Genome Sequencing Center for Infectious Disease"/>
            <person name="Wu L."/>
            <person name="Ma J."/>
        </authorList>
    </citation>
    <scope>NUCLEOTIDE SEQUENCE [LARGE SCALE GENOMIC DNA]</scope>
    <source>
        <strain evidence="3 4">JCM 3367</strain>
    </source>
</reference>
<keyword evidence="1" id="KW-1133">Transmembrane helix</keyword>
<sequence>MAEIHHFTYGWFNPVVAFLMAFLGSLLGLVCTARARDSHSPGRRARWLGIAAVSIGGTGIWLMHFMAMLGFEVPDAAMRFDLTMTLVSMALGVIPVAVGLFLVGWRNDTPPSRIIGGGVFTGLGVLGMHYTGMWGVRLGGEISFDPALVIASAIVAVVAATAALWFATTVRGWGPIIGAATTMGVAVCGMHYTGMAAIEVKLSPMAGPVEGINPFTMIVPITLLAAAALIGIFFSALQAMTEEEFDRARPEQKDNPDAAWTLRQVTLAAAMAAPTAEHTRVR</sequence>
<gene>
    <name evidence="3" type="ORF">GCM10010201_32030</name>
</gene>
<feature type="transmembrane region" description="Helical" evidence="1">
    <location>
        <begin position="47"/>
        <end position="71"/>
    </location>
</feature>
<dbReference type="InterPro" id="IPR005330">
    <property type="entry name" value="MHYT_dom"/>
</dbReference>
<protein>
    <submittedName>
        <fullName evidence="3">MHYT domain-containing protein</fullName>
    </submittedName>
</protein>
<dbReference type="EMBL" id="BAAARY010000020">
    <property type="protein sequence ID" value="GAA2530217.1"/>
    <property type="molecule type" value="Genomic_DNA"/>
</dbReference>
<comment type="caution">
    <text evidence="3">The sequence shown here is derived from an EMBL/GenBank/DDBJ whole genome shotgun (WGS) entry which is preliminary data.</text>
</comment>
<dbReference type="Pfam" id="PF03707">
    <property type="entry name" value="MHYT"/>
    <property type="match status" value="3"/>
</dbReference>
<dbReference type="Proteomes" id="UP001499978">
    <property type="component" value="Unassembled WGS sequence"/>
</dbReference>
<dbReference type="PANTHER" id="PTHR35152:SF1">
    <property type="entry name" value="DOMAIN SIGNALLING PROTEIN, PUTATIVE (AFU_ORTHOLOGUE AFUA_5G11310)-RELATED"/>
    <property type="match status" value="1"/>
</dbReference>
<evidence type="ECO:0000259" key="2">
    <source>
        <dbReference type="PROSITE" id="PS50924"/>
    </source>
</evidence>
<feature type="transmembrane region" description="Helical" evidence="1">
    <location>
        <begin position="15"/>
        <end position="35"/>
    </location>
</feature>
<dbReference type="PROSITE" id="PS50924">
    <property type="entry name" value="MHYT"/>
    <property type="match status" value="1"/>
</dbReference>
<keyword evidence="1" id="KW-0812">Transmembrane</keyword>
<accession>A0ABN3NPW2</accession>